<evidence type="ECO:0000313" key="2">
    <source>
        <dbReference type="Proteomes" id="UP000277204"/>
    </source>
</evidence>
<dbReference type="Proteomes" id="UP000277204">
    <property type="component" value="Unassembled WGS sequence"/>
</dbReference>
<proteinExistence type="predicted"/>
<organism evidence="1 2">
    <name type="scientific">Schistosoma margrebowiei</name>
    <dbReference type="NCBI Taxonomy" id="48269"/>
    <lineage>
        <taxon>Eukaryota</taxon>
        <taxon>Metazoa</taxon>
        <taxon>Spiralia</taxon>
        <taxon>Lophotrochozoa</taxon>
        <taxon>Platyhelminthes</taxon>
        <taxon>Trematoda</taxon>
        <taxon>Digenea</taxon>
        <taxon>Strigeidida</taxon>
        <taxon>Schistosomatoidea</taxon>
        <taxon>Schistosomatidae</taxon>
        <taxon>Schistosoma</taxon>
    </lineage>
</organism>
<accession>A0A183LAH0</accession>
<name>A0A183LAH0_9TREM</name>
<reference evidence="1 2" key="1">
    <citation type="submission" date="2018-11" db="EMBL/GenBank/DDBJ databases">
        <authorList>
            <consortium name="Pathogen Informatics"/>
        </authorList>
    </citation>
    <scope>NUCLEOTIDE SEQUENCE [LARGE SCALE GENOMIC DNA]</scope>
    <source>
        <strain evidence="1 2">Zambia</strain>
    </source>
</reference>
<keyword evidence="2" id="KW-1185">Reference proteome</keyword>
<sequence>MGSSILREQMAYEPIVGDRLPWDCISLRCSTALWIRPTGRRLGFKITHNNRFQASKDLLKEDETAMEDNWKGVKESLTLTCQEILGRNKHHYKEWISMETLDKIQEIKNKKTAINNSRT</sequence>
<protein>
    <submittedName>
        <fullName evidence="1">Uncharacterized protein</fullName>
    </submittedName>
</protein>
<evidence type="ECO:0000313" key="1">
    <source>
        <dbReference type="EMBL" id="VDO49303.1"/>
    </source>
</evidence>
<dbReference type="AlphaFoldDB" id="A0A183LAH0"/>
<dbReference type="EMBL" id="UZAI01000155">
    <property type="protein sequence ID" value="VDO49303.1"/>
    <property type="molecule type" value="Genomic_DNA"/>
</dbReference>
<dbReference type="STRING" id="48269.A0A183LAH0"/>
<gene>
    <name evidence="1" type="ORF">SMRZ_LOCUS795</name>
</gene>